<keyword evidence="5 7" id="KW-0804">Transcription</keyword>
<evidence type="ECO:0000256" key="7">
    <source>
        <dbReference type="RuleBase" id="RU364145"/>
    </source>
</evidence>
<feature type="compositionally biased region" description="Polar residues" evidence="9">
    <location>
        <begin position="12"/>
        <end position="23"/>
    </location>
</feature>
<dbReference type="HOGENOM" id="CLU_1402243_0_0_1"/>
<evidence type="ECO:0000256" key="4">
    <source>
        <dbReference type="ARBA" id="ARBA00023159"/>
    </source>
</evidence>
<comment type="subunit">
    <text evidence="7">Component of the Mediator complex.</text>
</comment>
<evidence type="ECO:0000256" key="9">
    <source>
        <dbReference type="SAM" id="MobiDB-lite"/>
    </source>
</evidence>
<reference evidence="10 11" key="1">
    <citation type="journal article" date="2009" name="Nature">
        <title>Evolution of pathogenicity and sexual reproduction in eight Candida genomes.</title>
        <authorList>
            <person name="Butler G."/>
            <person name="Rasmussen M.D."/>
            <person name="Lin M.F."/>
            <person name="Santos M.A."/>
            <person name="Sakthikumar S."/>
            <person name="Munro C.A."/>
            <person name="Rheinbay E."/>
            <person name="Grabherr M."/>
            <person name="Forche A."/>
            <person name="Reedy J.L."/>
            <person name="Agrafioti I."/>
            <person name="Arnaud M.B."/>
            <person name="Bates S."/>
            <person name="Brown A.J."/>
            <person name="Brunke S."/>
            <person name="Costanzo M.C."/>
            <person name="Fitzpatrick D.A."/>
            <person name="de Groot P.W."/>
            <person name="Harris D."/>
            <person name="Hoyer L.L."/>
            <person name="Hube B."/>
            <person name="Klis F.M."/>
            <person name="Kodira C."/>
            <person name="Lennard N."/>
            <person name="Logue M.E."/>
            <person name="Martin R."/>
            <person name="Neiman A.M."/>
            <person name="Nikolaou E."/>
            <person name="Quail M.A."/>
            <person name="Quinn J."/>
            <person name="Santos M.C."/>
            <person name="Schmitzberger F.F."/>
            <person name="Sherlock G."/>
            <person name="Shah P."/>
            <person name="Silverstein K.A."/>
            <person name="Skrzypek M.S."/>
            <person name="Soll D."/>
            <person name="Staggs R."/>
            <person name="Stansfield I."/>
            <person name="Stumpf M.P."/>
            <person name="Sudbery P.E."/>
            <person name="Srikantha T."/>
            <person name="Zeng Q."/>
            <person name="Berman J."/>
            <person name="Berriman M."/>
            <person name="Heitman J."/>
            <person name="Gow N.A."/>
            <person name="Lorenz M.C."/>
            <person name="Birren B.W."/>
            <person name="Kellis M."/>
            <person name="Cuomo C.A."/>
        </authorList>
    </citation>
    <scope>NUCLEOTIDE SEQUENCE [LARGE SCALE GENOMIC DNA]</scope>
    <source>
        <strain evidence="11">ATCC MYA-3404 / T1</strain>
    </source>
</reference>
<dbReference type="RefSeq" id="XP_002549720.1">
    <property type="nucleotide sequence ID" value="XM_002549674.1"/>
</dbReference>
<dbReference type="eggNOG" id="ENOG502SFWY">
    <property type="taxonomic scope" value="Eukaryota"/>
</dbReference>
<feature type="region of interest" description="Disordered" evidence="9">
    <location>
        <begin position="1"/>
        <end position="23"/>
    </location>
</feature>
<keyword evidence="8" id="KW-0175">Coiled coil</keyword>
<dbReference type="GO" id="GO:0003712">
    <property type="term" value="F:transcription coregulator activity"/>
    <property type="evidence" value="ECO:0007669"/>
    <property type="project" value="InterPro"/>
</dbReference>
<comment type="similarity">
    <text evidence="2 7">Belongs to the Mediator complex subunit 9 family.</text>
</comment>
<keyword evidence="11" id="KW-1185">Reference proteome</keyword>
<organism evidence="10 11">
    <name type="scientific">Candida tropicalis (strain ATCC MYA-3404 / T1)</name>
    <name type="common">Yeast</name>
    <dbReference type="NCBI Taxonomy" id="294747"/>
    <lineage>
        <taxon>Eukaryota</taxon>
        <taxon>Fungi</taxon>
        <taxon>Dikarya</taxon>
        <taxon>Ascomycota</taxon>
        <taxon>Saccharomycotina</taxon>
        <taxon>Pichiomycetes</taxon>
        <taxon>Debaryomycetaceae</taxon>
        <taxon>Candida/Lodderomyces clade</taxon>
        <taxon>Candida</taxon>
    </lineage>
</organism>
<accession>C5MCR6</accession>
<dbReference type="OrthoDB" id="4092914at2759"/>
<dbReference type="GeneID" id="8296995"/>
<dbReference type="KEGG" id="ctp:CTRG_04017"/>
<evidence type="ECO:0000313" key="10">
    <source>
        <dbReference type="EMBL" id="EER32346.1"/>
    </source>
</evidence>
<comment type="function">
    <text evidence="7">Component of the Mediator complex, a coactivator involved in the regulated transcription of nearly all RNA polymerase II-dependent genes. Mediator functions as a bridge to convey information from gene-specific regulatory proteins to the basal RNA polymerase II transcription machinery. Mediator is recruited to promoters by direct interactions with regulatory proteins and serves as a scaffold for the assembly of a functional preinitiation complex with RNA polymerase II and the general transcription factors.</text>
</comment>
<dbReference type="GO" id="GO:0016592">
    <property type="term" value="C:mediator complex"/>
    <property type="evidence" value="ECO:0007669"/>
    <property type="project" value="InterPro"/>
</dbReference>
<dbReference type="STRING" id="294747.C5MCR6"/>
<evidence type="ECO:0000256" key="6">
    <source>
        <dbReference type="ARBA" id="ARBA00023242"/>
    </source>
</evidence>
<dbReference type="Proteomes" id="UP000002037">
    <property type="component" value="Unassembled WGS sequence"/>
</dbReference>
<gene>
    <name evidence="7" type="primary">MED9</name>
    <name evidence="10" type="ORF">CTRG_04017</name>
</gene>
<evidence type="ECO:0000256" key="3">
    <source>
        <dbReference type="ARBA" id="ARBA00023015"/>
    </source>
</evidence>
<dbReference type="AlphaFoldDB" id="C5MCR6"/>
<keyword evidence="6 7" id="KW-0539">Nucleus</keyword>
<evidence type="ECO:0000313" key="11">
    <source>
        <dbReference type="Proteomes" id="UP000002037"/>
    </source>
</evidence>
<dbReference type="Pfam" id="PF07544">
    <property type="entry name" value="Med9"/>
    <property type="match status" value="1"/>
</dbReference>
<dbReference type="EMBL" id="GG692399">
    <property type="protein sequence ID" value="EER32346.1"/>
    <property type="molecule type" value="Genomic_DNA"/>
</dbReference>
<keyword evidence="3 7" id="KW-0805">Transcription regulation</keyword>
<proteinExistence type="inferred from homology"/>
<evidence type="ECO:0000256" key="5">
    <source>
        <dbReference type="ARBA" id="ARBA00023163"/>
    </source>
</evidence>
<evidence type="ECO:0000256" key="8">
    <source>
        <dbReference type="SAM" id="Coils"/>
    </source>
</evidence>
<dbReference type="VEuPathDB" id="FungiDB:CTRG_04017"/>
<sequence length="221" mass="25369">MNTETNDETKSRSMSPLPSNNTTILGEIKTGTPIDLTVDNSIIQQQETEYPVQPLQQPELQTNHQQFENITGNVTNGSSGIDAIDSIELMQKQVQGQEQTLENTQNEEEKVIEMQVDNEEDDEKEEDPIDKMRSMEVLPDLFNLLYELNNSDNTKVTAKDFDKYLGSLRLKLSNFKDSMQQIDNINETLVNTFDKIEKLKQNNHNKQSFLLQLKQKVDQCL</sequence>
<name>C5MCR6_CANTT</name>
<dbReference type="InterPro" id="IPR011425">
    <property type="entry name" value="Med9"/>
</dbReference>
<keyword evidence="4 7" id="KW-0010">Activator</keyword>
<evidence type="ECO:0000256" key="1">
    <source>
        <dbReference type="ARBA" id="ARBA00004123"/>
    </source>
</evidence>
<evidence type="ECO:0000256" key="2">
    <source>
        <dbReference type="ARBA" id="ARBA00008089"/>
    </source>
</evidence>
<feature type="coiled-coil region" evidence="8">
    <location>
        <begin position="182"/>
        <end position="216"/>
    </location>
</feature>
<dbReference type="GO" id="GO:0006357">
    <property type="term" value="P:regulation of transcription by RNA polymerase II"/>
    <property type="evidence" value="ECO:0007669"/>
    <property type="project" value="InterPro"/>
</dbReference>
<protein>
    <recommendedName>
        <fullName evidence="7">Mediator of RNA polymerase II transcription subunit 9</fullName>
    </recommendedName>
    <alternativeName>
        <fullName evidence="7">Mediator complex subunit 9</fullName>
    </alternativeName>
</protein>
<feature type="coiled-coil region" evidence="8">
    <location>
        <begin position="87"/>
        <end position="114"/>
    </location>
</feature>
<comment type="subcellular location">
    <subcellularLocation>
        <location evidence="1 7">Nucleus</location>
    </subcellularLocation>
</comment>